<dbReference type="SUPFAM" id="SSF46600">
    <property type="entry name" value="C-terminal UvrC-binding domain of UvrB"/>
    <property type="match status" value="1"/>
</dbReference>
<dbReference type="InterPro" id="IPR050066">
    <property type="entry name" value="UvrABC_protein_C"/>
</dbReference>
<dbReference type="PROSITE" id="PS50151">
    <property type="entry name" value="UVR"/>
    <property type="match status" value="1"/>
</dbReference>
<dbReference type="FunFam" id="3.40.1440.10:FF:000001">
    <property type="entry name" value="UvrABC system protein C"/>
    <property type="match status" value="1"/>
</dbReference>
<dbReference type="STRING" id="1802424.A2480_00010"/>
<dbReference type="Gene3D" id="4.10.860.10">
    <property type="entry name" value="UVR domain"/>
    <property type="match status" value="1"/>
</dbReference>
<dbReference type="PROSITE" id="PS50164">
    <property type="entry name" value="GIY_YIG"/>
    <property type="match status" value="1"/>
</dbReference>
<dbReference type="Proteomes" id="UP000176988">
    <property type="component" value="Unassembled WGS sequence"/>
</dbReference>
<dbReference type="InterPro" id="IPR047296">
    <property type="entry name" value="GIY-YIG_UvrC_Cho"/>
</dbReference>
<evidence type="ECO:0000256" key="5">
    <source>
        <dbReference type="ARBA" id="ARBA00023204"/>
    </source>
</evidence>
<dbReference type="SUPFAM" id="SSF82771">
    <property type="entry name" value="GIY-YIG endonuclease"/>
    <property type="match status" value="1"/>
</dbReference>
<dbReference type="AlphaFoldDB" id="A0A1F7WDI4"/>
<dbReference type="InterPro" id="IPR035901">
    <property type="entry name" value="GIY-YIG_endonuc_sf"/>
</dbReference>
<comment type="caution">
    <text evidence="9">The sequence shown here is derived from an EMBL/GenBank/DDBJ whole genome shotgun (WGS) entry which is preliminary data.</text>
</comment>
<dbReference type="InterPro" id="IPR036876">
    <property type="entry name" value="UVR_dom_sf"/>
</dbReference>
<evidence type="ECO:0008006" key="11">
    <source>
        <dbReference type="Google" id="ProtNLM"/>
    </source>
</evidence>
<dbReference type="PANTHER" id="PTHR30562:SF1">
    <property type="entry name" value="UVRABC SYSTEM PROTEIN C"/>
    <property type="match status" value="1"/>
</dbReference>
<feature type="domain" description="GIY-YIG" evidence="7">
    <location>
        <begin position="15"/>
        <end position="92"/>
    </location>
</feature>
<dbReference type="SMART" id="SM00465">
    <property type="entry name" value="GIYc"/>
    <property type="match status" value="1"/>
</dbReference>
<protein>
    <recommendedName>
        <fullName evidence="11">Excinuclease ABC subunit C</fullName>
    </recommendedName>
</protein>
<evidence type="ECO:0000256" key="2">
    <source>
        <dbReference type="ARBA" id="ARBA00022763"/>
    </source>
</evidence>
<evidence type="ECO:0000313" key="9">
    <source>
        <dbReference type="EMBL" id="OGM00872.1"/>
    </source>
</evidence>
<dbReference type="CDD" id="cd10434">
    <property type="entry name" value="GIY-YIG_UvrC_Cho"/>
    <property type="match status" value="1"/>
</dbReference>
<dbReference type="InterPro" id="IPR000305">
    <property type="entry name" value="GIY-YIG_endonuc"/>
</dbReference>
<dbReference type="GO" id="GO:0009380">
    <property type="term" value="C:excinuclease repair complex"/>
    <property type="evidence" value="ECO:0007669"/>
    <property type="project" value="TreeGrafter"/>
</dbReference>
<dbReference type="Pfam" id="PF08459">
    <property type="entry name" value="UvrC_RNaseH_dom"/>
    <property type="match status" value="1"/>
</dbReference>
<name>A0A1F7WDI4_9BACT</name>
<gene>
    <name evidence="9" type="ORF">A2480_00010</name>
</gene>
<accession>A0A1F7WDI4</accession>
<feature type="domain" description="UVR" evidence="6">
    <location>
        <begin position="203"/>
        <end position="238"/>
    </location>
</feature>
<evidence type="ECO:0000259" key="6">
    <source>
        <dbReference type="PROSITE" id="PS50151"/>
    </source>
</evidence>
<dbReference type="Gene3D" id="3.30.420.340">
    <property type="entry name" value="UvrC, RNAse H endonuclease domain"/>
    <property type="match status" value="1"/>
</dbReference>
<dbReference type="Pfam" id="PF02151">
    <property type="entry name" value="UVR"/>
    <property type="match status" value="1"/>
</dbReference>
<dbReference type="Pfam" id="PF01541">
    <property type="entry name" value="GIY-YIG"/>
    <property type="match status" value="1"/>
</dbReference>
<evidence type="ECO:0000256" key="4">
    <source>
        <dbReference type="ARBA" id="ARBA00022881"/>
    </source>
</evidence>
<sequence>MIPPQIKLKESELPPRPGVYFMKDTAGRIMYVGKATSLRTRVSSYFVRPADERIADMVGKIASIDWEETPSAVEALILEAKLIKKLQPPYNVRDKDDKSRVHLAFTKEDYPRPVLLREYELARTPKGRFLKTFGPFKSAGAVQAALDALRPAFPWSVCRPGRGRPCFHVHLHQCPGVCTGTITPREYSAVIRGLMRYFDGQRGEAVRAIKRSMQAAAKVENFEVAARYRDRLWALEHIRDMAVLKRDDARLQQFIDVFGRIEGYDISNTSGQSAVGSLVVFEDGRPKKSQYRKFKIKTVEGPNDTAMLAEIFRRRFGESSKNRQWSKPDLILVDGGQGQLSAVRKVLVEFDLADIPLVGLAKGFDRKQDELVYDKFDHELARLVIAFKPLLQQVRDEAHRFAVSYHRQLRRNSVRGQRHVNSKR</sequence>
<keyword evidence="1" id="KW-0963">Cytoplasm</keyword>
<evidence type="ECO:0000313" key="10">
    <source>
        <dbReference type="Proteomes" id="UP000176988"/>
    </source>
</evidence>
<proteinExistence type="predicted"/>
<dbReference type="InterPro" id="IPR001943">
    <property type="entry name" value="UVR_dom"/>
</dbReference>
<dbReference type="GO" id="GO:0009381">
    <property type="term" value="F:excinuclease ABC activity"/>
    <property type="evidence" value="ECO:0007669"/>
    <property type="project" value="InterPro"/>
</dbReference>
<keyword evidence="5" id="KW-0234">DNA repair</keyword>
<evidence type="ECO:0000259" key="8">
    <source>
        <dbReference type="PROSITE" id="PS50165"/>
    </source>
</evidence>
<evidence type="ECO:0000256" key="1">
    <source>
        <dbReference type="ARBA" id="ARBA00022490"/>
    </source>
</evidence>
<keyword evidence="4" id="KW-0267">Excision nuclease</keyword>
<evidence type="ECO:0000256" key="3">
    <source>
        <dbReference type="ARBA" id="ARBA00022769"/>
    </source>
</evidence>
<reference evidence="9 10" key="1">
    <citation type="journal article" date="2016" name="Nat. Commun.">
        <title>Thousands of microbial genomes shed light on interconnected biogeochemical processes in an aquifer system.</title>
        <authorList>
            <person name="Anantharaman K."/>
            <person name="Brown C.T."/>
            <person name="Hug L.A."/>
            <person name="Sharon I."/>
            <person name="Castelle C.J."/>
            <person name="Probst A.J."/>
            <person name="Thomas B.C."/>
            <person name="Singh A."/>
            <person name="Wilkins M.J."/>
            <person name="Karaoz U."/>
            <person name="Brodie E.L."/>
            <person name="Williams K.H."/>
            <person name="Hubbard S.S."/>
            <person name="Banfield J.F."/>
        </authorList>
    </citation>
    <scope>NUCLEOTIDE SEQUENCE [LARGE SCALE GENOMIC DNA]</scope>
</reference>
<organism evidence="9 10">
    <name type="scientific">Candidatus Uhrbacteria bacterium RIFOXYC2_FULL_47_19</name>
    <dbReference type="NCBI Taxonomy" id="1802424"/>
    <lineage>
        <taxon>Bacteria</taxon>
        <taxon>Candidatus Uhriibacteriota</taxon>
    </lineage>
</organism>
<dbReference type="InterPro" id="IPR001162">
    <property type="entry name" value="UvrC_RNase_H_dom"/>
</dbReference>
<feature type="domain" description="UvrC family homology region profile" evidence="8">
    <location>
        <begin position="227"/>
        <end position="347"/>
    </location>
</feature>
<keyword evidence="2" id="KW-0227">DNA damage</keyword>
<evidence type="ECO:0000259" key="7">
    <source>
        <dbReference type="PROSITE" id="PS50164"/>
    </source>
</evidence>
<dbReference type="EMBL" id="MGFG01000021">
    <property type="protein sequence ID" value="OGM00872.1"/>
    <property type="molecule type" value="Genomic_DNA"/>
</dbReference>
<dbReference type="InterPro" id="IPR038476">
    <property type="entry name" value="UvrC_RNase_H_dom_sf"/>
</dbReference>
<keyword evidence="3" id="KW-0228">DNA excision</keyword>
<dbReference type="GO" id="GO:0006289">
    <property type="term" value="P:nucleotide-excision repair"/>
    <property type="evidence" value="ECO:0007669"/>
    <property type="project" value="InterPro"/>
</dbReference>
<dbReference type="PANTHER" id="PTHR30562">
    <property type="entry name" value="UVRC/OXIDOREDUCTASE"/>
    <property type="match status" value="1"/>
</dbReference>
<dbReference type="Gene3D" id="3.40.1440.10">
    <property type="entry name" value="GIY-YIG endonuclease"/>
    <property type="match status" value="1"/>
</dbReference>
<dbReference type="PROSITE" id="PS50165">
    <property type="entry name" value="UVRC"/>
    <property type="match status" value="1"/>
</dbReference>